<dbReference type="AlphaFoldDB" id="A0A939HIX4"/>
<accession>A0A939HIX4</accession>
<dbReference type="EMBL" id="JAFNLL010000042">
    <property type="protein sequence ID" value="MBO1269335.1"/>
    <property type="molecule type" value="Genomic_DNA"/>
</dbReference>
<keyword evidence="3" id="KW-1185">Reference proteome</keyword>
<evidence type="ECO:0000256" key="1">
    <source>
        <dbReference type="SAM" id="MobiDB-lite"/>
    </source>
</evidence>
<proteinExistence type="predicted"/>
<comment type="caution">
    <text evidence="2">The sequence shown here is derived from an EMBL/GenBank/DDBJ whole genome shotgun (WGS) entry which is preliminary data.</text>
</comment>
<dbReference type="RefSeq" id="WP_207617193.1">
    <property type="nucleotide sequence ID" value="NZ_JAFNLL010000042.1"/>
</dbReference>
<sequence>QGGCREFESRRPLQMKKQLLGAAFFMPEDSSQKSSAPKLPDDKIHQQNQPIPLRRSRFI</sequence>
<feature type="non-terminal residue" evidence="2">
    <location>
        <position position="1"/>
    </location>
</feature>
<evidence type="ECO:0000313" key="3">
    <source>
        <dbReference type="Proteomes" id="UP000664164"/>
    </source>
</evidence>
<feature type="region of interest" description="Disordered" evidence="1">
    <location>
        <begin position="27"/>
        <end position="59"/>
    </location>
</feature>
<organism evidence="2 3">
    <name type="scientific">Arthrobacter cavernae</name>
    <dbReference type="NCBI Taxonomy" id="2817681"/>
    <lineage>
        <taxon>Bacteria</taxon>
        <taxon>Bacillati</taxon>
        <taxon>Actinomycetota</taxon>
        <taxon>Actinomycetes</taxon>
        <taxon>Micrococcales</taxon>
        <taxon>Micrococcaceae</taxon>
        <taxon>Arthrobacter</taxon>
    </lineage>
</organism>
<evidence type="ECO:0000313" key="2">
    <source>
        <dbReference type="EMBL" id="MBO1269335.1"/>
    </source>
</evidence>
<protein>
    <submittedName>
        <fullName evidence="2">Uncharacterized protein</fullName>
    </submittedName>
</protein>
<dbReference type="Proteomes" id="UP000664164">
    <property type="component" value="Unassembled WGS sequence"/>
</dbReference>
<gene>
    <name evidence="2" type="ORF">J1902_15405</name>
</gene>
<reference evidence="2" key="1">
    <citation type="submission" date="2021-03" db="EMBL/GenBank/DDBJ databases">
        <title>A new species, PO-11, isolated from a karst cave deposit.</title>
        <authorList>
            <person name="Zhaoxiaoyong W."/>
        </authorList>
    </citation>
    <scope>NUCLEOTIDE SEQUENCE</scope>
    <source>
        <strain evidence="2">PO-11</strain>
    </source>
</reference>
<name>A0A939HIX4_9MICC</name>